<feature type="transmembrane region" description="Helical" evidence="7">
    <location>
        <begin position="15"/>
        <end position="33"/>
    </location>
</feature>
<feature type="transmembrane region" description="Helical" evidence="7">
    <location>
        <begin position="254"/>
        <end position="270"/>
    </location>
</feature>
<comment type="subcellular location">
    <subcellularLocation>
        <location evidence="6">Cell membrane</location>
        <topology evidence="6">Multi-pass membrane protein</topology>
    </subcellularLocation>
    <subcellularLocation>
        <location evidence="1">Membrane</location>
        <topology evidence="1">Multi-pass membrane protein</topology>
    </subcellularLocation>
</comment>
<dbReference type="CDD" id="cd06550">
    <property type="entry name" value="TM_ABC_iron-siderophores_like"/>
    <property type="match status" value="1"/>
</dbReference>
<dbReference type="SUPFAM" id="SSF81345">
    <property type="entry name" value="ABC transporter involved in vitamin B12 uptake, BtuC"/>
    <property type="match status" value="1"/>
</dbReference>
<proteinExistence type="inferred from homology"/>
<evidence type="ECO:0000313" key="8">
    <source>
        <dbReference type="EMBL" id="MFD2639803.1"/>
    </source>
</evidence>
<keyword evidence="6" id="KW-0813">Transport</keyword>
<feature type="transmembrane region" description="Helical" evidence="7">
    <location>
        <begin position="140"/>
        <end position="158"/>
    </location>
</feature>
<keyword evidence="4 7" id="KW-1133">Transmembrane helix</keyword>
<dbReference type="RefSeq" id="WP_377329811.1">
    <property type="nucleotide sequence ID" value="NZ_JBHUMZ010000047.1"/>
</dbReference>
<feature type="transmembrane region" description="Helical" evidence="7">
    <location>
        <begin position="227"/>
        <end position="248"/>
    </location>
</feature>
<dbReference type="PANTHER" id="PTHR30477:SF22">
    <property type="entry name" value="METAL ABC TRANSPORTER PERMEASE"/>
    <property type="match status" value="1"/>
</dbReference>
<keyword evidence="3 6" id="KW-0812">Transmembrane</keyword>
<name>A0ABW5QCR8_9BACI</name>
<dbReference type="InterPro" id="IPR037294">
    <property type="entry name" value="ABC_BtuC-like"/>
</dbReference>
<dbReference type="EMBL" id="JBHUMZ010000047">
    <property type="protein sequence ID" value="MFD2639803.1"/>
    <property type="molecule type" value="Genomic_DNA"/>
</dbReference>
<dbReference type="Gene3D" id="1.10.3470.10">
    <property type="entry name" value="ABC transporter involved in vitamin B12 uptake, BtuC"/>
    <property type="match status" value="1"/>
</dbReference>
<accession>A0ABW5QCR8</accession>
<evidence type="ECO:0000256" key="3">
    <source>
        <dbReference type="ARBA" id="ARBA00022692"/>
    </source>
</evidence>
<dbReference type="PANTHER" id="PTHR30477">
    <property type="entry name" value="ABC-TRANSPORTER METAL-BINDING PROTEIN"/>
    <property type="match status" value="1"/>
</dbReference>
<dbReference type="Pfam" id="PF00950">
    <property type="entry name" value="ABC-3"/>
    <property type="match status" value="1"/>
</dbReference>
<organism evidence="8 9">
    <name type="scientific">Piscibacillus salipiscarius</name>
    <dbReference type="NCBI Taxonomy" id="299480"/>
    <lineage>
        <taxon>Bacteria</taxon>
        <taxon>Bacillati</taxon>
        <taxon>Bacillota</taxon>
        <taxon>Bacilli</taxon>
        <taxon>Bacillales</taxon>
        <taxon>Bacillaceae</taxon>
        <taxon>Piscibacillus</taxon>
    </lineage>
</organism>
<evidence type="ECO:0000256" key="7">
    <source>
        <dbReference type="SAM" id="Phobius"/>
    </source>
</evidence>
<evidence type="ECO:0000313" key="9">
    <source>
        <dbReference type="Proteomes" id="UP001597452"/>
    </source>
</evidence>
<protein>
    <submittedName>
        <fullName evidence="8">Metal ABC transporter permease</fullName>
    </submittedName>
</protein>
<evidence type="ECO:0000256" key="1">
    <source>
        <dbReference type="ARBA" id="ARBA00004141"/>
    </source>
</evidence>
<keyword evidence="9" id="KW-1185">Reference proteome</keyword>
<keyword evidence="5 7" id="KW-0472">Membrane</keyword>
<evidence type="ECO:0000256" key="6">
    <source>
        <dbReference type="RuleBase" id="RU003943"/>
    </source>
</evidence>
<comment type="similarity">
    <text evidence="2 6">Belongs to the ABC-3 integral membrane protein family.</text>
</comment>
<dbReference type="Proteomes" id="UP001597452">
    <property type="component" value="Unassembled WGS sequence"/>
</dbReference>
<gene>
    <name evidence="8" type="ORF">ACFSW4_13120</name>
</gene>
<sequence>MLDALFQYELLRNTFYTGLLVGLIAPLLGAFIVVRRQSMIADGLSHVTLAGLAFGLLMQKKYTLLIFTPFHTGILFSVIGALIIENLREVYKAFQEIAIPIILSVGVGLSIVFIALADGISTDIYSYLFGSIAAISSEDLRLILFITWLVVSFIVLSYKELFALSFDSEFAIVSGVKAKTLNFIFILMTALVISASIRIVGVLLVSALMTLPVATAMRLAKSFKQTIFYSIMFGEVAIIIGLITGYYFEIPPGGTIVITSALLLGFILLFKKITASRTLKKDDGYAA</sequence>
<feature type="transmembrane region" description="Helical" evidence="7">
    <location>
        <begin position="64"/>
        <end position="85"/>
    </location>
</feature>
<reference evidence="9" key="1">
    <citation type="journal article" date="2019" name="Int. J. Syst. Evol. Microbiol.">
        <title>The Global Catalogue of Microorganisms (GCM) 10K type strain sequencing project: providing services to taxonomists for standard genome sequencing and annotation.</title>
        <authorList>
            <consortium name="The Broad Institute Genomics Platform"/>
            <consortium name="The Broad Institute Genome Sequencing Center for Infectious Disease"/>
            <person name="Wu L."/>
            <person name="Ma J."/>
        </authorList>
    </citation>
    <scope>NUCLEOTIDE SEQUENCE [LARGE SCALE GENOMIC DNA]</scope>
    <source>
        <strain evidence="9">TISTR 1571</strain>
    </source>
</reference>
<comment type="caution">
    <text evidence="8">The sequence shown here is derived from an EMBL/GenBank/DDBJ whole genome shotgun (WGS) entry which is preliminary data.</text>
</comment>
<evidence type="ECO:0000256" key="4">
    <source>
        <dbReference type="ARBA" id="ARBA00022989"/>
    </source>
</evidence>
<dbReference type="InterPro" id="IPR001626">
    <property type="entry name" value="ABC_TroCD"/>
</dbReference>
<feature type="transmembrane region" description="Helical" evidence="7">
    <location>
        <begin position="97"/>
        <end position="120"/>
    </location>
</feature>
<evidence type="ECO:0000256" key="5">
    <source>
        <dbReference type="ARBA" id="ARBA00023136"/>
    </source>
</evidence>
<evidence type="ECO:0000256" key="2">
    <source>
        <dbReference type="ARBA" id="ARBA00008034"/>
    </source>
</evidence>